<feature type="domain" description="HTH marR-type" evidence="5">
    <location>
        <begin position="15"/>
        <end position="144"/>
    </location>
</feature>
<dbReference type="PROSITE" id="PS50995">
    <property type="entry name" value="HTH_MARR_2"/>
    <property type="match status" value="1"/>
</dbReference>
<dbReference type="AlphaFoldDB" id="A0A6L2R5F5"/>
<dbReference type="InterPro" id="IPR000835">
    <property type="entry name" value="HTH_MarR-typ"/>
</dbReference>
<dbReference type="SUPFAM" id="SSF46785">
    <property type="entry name" value="Winged helix' DNA-binding domain"/>
    <property type="match status" value="1"/>
</dbReference>
<gene>
    <name evidence="6" type="ORF">ZNDK_0571</name>
</gene>
<accession>A0A6L2R5F5</accession>
<dbReference type="Pfam" id="PF01047">
    <property type="entry name" value="MarR"/>
    <property type="match status" value="1"/>
</dbReference>
<dbReference type="Proteomes" id="UP000505077">
    <property type="component" value="Unassembled WGS sequence"/>
</dbReference>
<name>A0A6L2R5F5_9BACT</name>
<dbReference type="GO" id="GO:0003700">
    <property type="term" value="F:DNA-binding transcription factor activity"/>
    <property type="evidence" value="ECO:0007669"/>
    <property type="project" value="InterPro"/>
</dbReference>
<dbReference type="EMBL" id="BLLL01000005">
    <property type="protein sequence ID" value="GFH62800.1"/>
    <property type="molecule type" value="Genomic_DNA"/>
</dbReference>
<feature type="region of interest" description="Disordered" evidence="4">
    <location>
        <begin position="157"/>
        <end position="208"/>
    </location>
</feature>
<protein>
    <submittedName>
        <fullName evidence="6">MarR family transcriptional regulator</fullName>
    </submittedName>
</protein>
<sequence length="208" mass="23788">MANENTNMPESAMTGEVLIGLFRRALKVMSRAHHSHGHTQHAQAHVLAILKEKEPMSQRELIEMLNVRSASMSEILAKLERNSFITRERSDQDKRNFIISVTEQGRAIADGHKKEYQENAEAIFAHLSAAERQKLGELLEKIIIALENNTLSNDTDHEYGFGHRGHGHHEHNEEHDLAYEHRGRSRRGTSIREHRGPDEHASRHHGDE</sequence>
<reference evidence="6 7" key="1">
    <citation type="journal article" date="2020" name="ISME J.">
        <title>Parallel Reductive Genome Evolution in Desulfovibrio Ectosymbionts Independently Acquired by Trichonympha Protists in the Termite Gut.</title>
        <authorList>
            <person name="Takeuchi M."/>
            <person name="Kuwahara H."/>
            <person name="Murakami T."/>
            <person name="Takahashi K."/>
            <person name="Kajitani R."/>
            <person name="Toyoda A."/>
            <person name="Itoh T."/>
            <person name="Ohkuma M."/>
            <person name="Hongoh Y."/>
        </authorList>
    </citation>
    <scope>NUCLEOTIDE SEQUENCE [LARGE SCALE GENOMIC DNA]</scope>
    <source>
        <strain evidence="6">ZnDsv-02</strain>
    </source>
</reference>
<comment type="caution">
    <text evidence="6">The sequence shown here is derived from an EMBL/GenBank/DDBJ whole genome shotgun (WGS) entry which is preliminary data.</text>
</comment>
<keyword evidence="1" id="KW-0805">Transcription regulation</keyword>
<organism evidence="6 7">
    <name type="scientific">Candidatus Desulfovibrio kirbyi</name>
    <dbReference type="NCBI Taxonomy" id="2696086"/>
    <lineage>
        <taxon>Bacteria</taxon>
        <taxon>Pseudomonadati</taxon>
        <taxon>Thermodesulfobacteriota</taxon>
        <taxon>Desulfovibrionia</taxon>
        <taxon>Desulfovibrionales</taxon>
        <taxon>Desulfovibrionaceae</taxon>
        <taxon>Desulfovibrio</taxon>
    </lineage>
</organism>
<feature type="compositionally biased region" description="Basic and acidic residues" evidence="4">
    <location>
        <begin position="190"/>
        <end position="208"/>
    </location>
</feature>
<dbReference type="InterPro" id="IPR036388">
    <property type="entry name" value="WH-like_DNA-bd_sf"/>
</dbReference>
<evidence type="ECO:0000259" key="5">
    <source>
        <dbReference type="PROSITE" id="PS50995"/>
    </source>
</evidence>
<evidence type="ECO:0000256" key="2">
    <source>
        <dbReference type="ARBA" id="ARBA00023125"/>
    </source>
</evidence>
<feature type="compositionally biased region" description="Basic and acidic residues" evidence="4">
    <location>
        <begin position="170"/>
        <end position="182"/>
    </location>
</feature>
<dbReference type="SMART" id="SM00347">
    <property type="entry name" value="HTH_MARR"/>
    <property type="match status" value="1"/>
</dbReference>
<dbReference type="InterPro" id="IPR023187">
    <property type="entry name" value="Tscrpt_reg_MarR-type_CS"/>
</dbReference>
<dbReference type="Gene3D" id="1.10.10.10">
    <property type="entry name" value="Winged helix-like DNA-binding domain superfamily/Winged helix DNA-binding domain"/>
    <property type="match status" value="1"/>
</dbReference>
<evidence type="ECO:0000256" key="3">
    <source>
        <dbReference type="ARBA" id="ARBA00023163"/>
    </source>
</evidence>
<dbReference type="InterPro" id="IPR036390">
    <property type="entry name" value="WH_DNA-bd_sf"/>
</dbReference>
<dbReference type="PANTHER" id="PTHR42756">
    <property type="entry name" value="TRANSCRIPTIONAL REGULATOR, MARR"/>
    <property type="match status" value="1"/>
</dbReference>
<evidence type="ECO:0000256" key="1">
    <source>
        <dbReference type="ARBA" id="ARBA00023015"/>
    </source>
</evidence>
<dbReference type="PANTHER" id="PTHR42756:SF1">
    <property type="entry name" value="TRANSCRIPTIONAL REPRESSOR OF EMRAB OPERON"/>
    <property type="match status" value="1"/>
</dbReference>
<dbReference type="PROSITE" id="PS01117">
    <property type="entry name" value="HTH_MARR_1"/>
    <property type="match status" value="1"/>
</dbReference>
<evidence type="ECO:0000256" key="4">
    <source>
        <dbReference type="SAM" id="MobiDB-lite"/>
    </source>
</evidence>
<proteinExistence type="predicted"/>
<evidence type="ECO:0000313" key="7">
    <source>
        <dbReference type="Proteomes" id="UP000505077"/>
    </source>
</evidence>
<keyword evidence="2" id="KW-0238">DNA-binding</keyword>
<keyword evidence="3" id="KW-0804">Transcription</keyword>
<dbReference type="GO" id="GO:0003677">
    <property type="term" value="F:DNA binding"/>
    <property type="evidence" value="ECO:0007669"/>
    <property type="project" value="UniProtKB-KW"/>
</dbReference>
<dbReference type="PRINTS" id="PR00598">
    <property type="entry name" value="HTHMARR"/>
</dbReference>
<evidence type="ECO:0000313" key="6">
    <source>
        <dbReference type="EMBL" id="GFH62800.1"/>
    </source>
</evidence>